<organism evidence="1">
    <name type="scientific">Brassica napus</name>
    <name type="common">Rape</name>
    <dbReference type="NCBI Taxonomy" id="3708"/>
    <lineage>
        <taxon>Eukaryota</taxon>
        <taxon>Viridiplantae</taxon>
        <taxon>Streptophyta</taxon>
        <taxon>Embryophyta</taxon>
        <taxon>Tracheophyta</taxon>
        <taxon>Spermatophyta</taxon>
        <taxon>Magnoliopsida</taxon>
        <taxon>eudicotyledons</taxon>
        <taxon>Gunneridae</taxon>
        <taxon>Pentapetalae</taxon>
        <taxon>rosids</taxon>
        <taxon>malvids</taxon>
        <taxon>Brassicales</taxon>
        <taxon>Brassicaceae</taxon>
        <taxon>Brassiceae</taxon>
        <taxon>Brassica</taxon>
    </lineage>
</organism>
<evidence type="ECO:0000313" key="1">
    <source>
        <dbReference type="EMBL" id="CAF1809366.1"/>
    </source>
</evidence>
<gene>
    <name evidence="1" type="ORF">DARMORV10_C04P08370.1</name>
</gene>
<accession>A0A816JGW5</accession>
<protein>
    <submittedName>
        <fullName evidence="1">(rape) hypothetical protein</fullName>
    </submittedName>
</protein>
<reference evidence="1" key="1">
    <citation type="submission" date="2021-01" db="EMBL/GenBank/DDBJ databases">
        <authorList>
            <consortium name="Genoscope - CEA"/>
            <person name="William W."/>
        </authorList>
    </citation>
    <scope>NUCLEOTIDE SEQUENCE</scope>
</reference>
<name>A0A816JGW5_BRANA</name>
<proteinExistence type="predicted"/>
<dbReference type="Proteomes" id="UP001295469">
    <property type="component" value="Chromosome C04"/>
</dbReference>
<dbReference type="EMBL" id="HG994368">
    <property type="protein sequence ID" value="CAF1809366.1"/>
    <property type="molecule type" value="Genomic_DNA"/>
</dbReference>
<sequence>MAGSSSSESGYEITEKVLCKELAHEKECRFSLC</sequence>
<dbReference type="AlphaFoldDB" id="A0A816JGW5"/>